<proteinExistence type="predicted"/>
<protein>
    <submittedName>
        <fullName evidence="1">Uncharacterized protein</fullName>
    </submittedName>
</protein>
<sequence>MPSHPKAGTSSDDKVQNNHMMQSVTKGCGLQNARLYHLNASAAGFDCMHAPSGVWVPARWGDYTHGRSESGIYPRYSNDSNIKTVQLWYRIHQVPAVGPTENPPIQELVVAFPTLSITSTTTVEPTILAPVTTPTSNSLEDAFVARVEPAAIVPPPPIVNPAVNPVPPVPAPTPTSSGSSMTTSTSASHAMTSFSNVPFVTVQWVETFIGGTYSTWWPHTISIDFKPQRSAAPAPGRGEIGMGTLTGKTGQTQTVVEVVAAAATQDSGWTKGIAAMAGVGIMGIL</sequence>
<dbReference type="EMBL" id="KB733460">
    <property type="protein sequence ID" value="ENI03393.1"/>
    <property type="molecule type" value="Genomic_DNA"/>
</dbReference>
<organism evidence="1 2">
    <name type="scientific">Cochliobolus heterostrophus (strain C4 / ATCC 48331 / race T)</name>
    <name type="common">Southern corn leaf blight fungus</name>
    <name type="synonym">Bipolaris maydis</name>
    <dbReference type="NCBI Taxonomy" id="665024"/>
    <lineage>
        <taxon>Eukaryota</taxon>
        <taxon>Fungi</taxon>
        <taxon>Dikarya</taxon>
        <taxon>Ascomycota</taxon>
        <taxon>Pezizomycotina</taxon>
        <taxon>Dothideomycetes</taxon>
        <taxon>Pleosporomycetidae</taxon>
        <taxon>Pleosporales</taxon>
        <taxon>Pleosporineae</taxon>
        <taxon>Pleosporaceae</taxon>
        <taxon>Bipolaris</taxon>
    </lineage>
</organism>
<dbReference type="OrthoDB" id="5406216at2759"/>
<reference evidence="2" key="2">
    <citation type="journal article" date="2013" name="PLoS Genet.">
        <title>Comparative genome structure, secondary metabolite, and effector coding capacity across Cochliobolus pathogens.</title>
        <authorList>
            <person name="Condon B.J."/>
            <person name="Leng Y."/>
            <person name="Wu D."/>
            <person name="Bushley K.E."/>
            <person name="Ohm R.A."/>
            <person name="Otillar R."/>
            <person name="Martin J."/>
            <person name="Schackwitz W."/>
            <person name="Grimwood J."/>
            <person name="MohdZainudin N."/>
            <person name="Xue C."/>
            <person name="Wang R."/>
            <person name="Manning V.A."/>
            <person name="Dhillon B."/>
            <person name="Tu Z.J."/>
            <person name="Steffenson B.J."/>
            <person name="Salamov A."/>
            <person name="Sun H."/>
            <person name="Lowry S."/>
            <person name="LaButti K."/>
            <person name="Han J."/>
            <person name="Copeland A."/>
            <person name="Lindquist E."/>
            <person name="Barry K."/>
            <person name="Schmutz J."/>
            <person name="Baker S.E."/>
            <person name="Ciuffetti L.M."/>
            <person name="Grigoriev I.V."/>
            <person name="Zhong S."/>
            <person name="Turgeon B.G."/>
        </authorList>
    </citation>
    <scope>NUCLEOTIDE SEQUENCE [LARGE SCALE GENOMIC DNA]</scope>
    <source>
        <strain evidence="2">C4 / ATCC 48331 / race T</strain>
    </source>
</reference>
<dbReference type="Proteomes" id="UP000012338">
    <property type="component" value="Unassembled WGS sequence"/>
</dbReference>
<accession>N4X4G7</accession>
<reference evidence="1 2" key="1">
    <citation type="journal article" date="2012" name="PLoS Pathog.">
        <title>Diverse lifestyles and strategies of plant pathogenesis encoded in the genomes of eighteen Dothideomycetes fungi.</title>
        <authorList>
            <person name="Ohm R.A."/>
            <person name="Feau N."/>
            <person name="Henrissat B."/>
            <person name="Schoch C.L."/>
            <person name="Horwitz B.A."/>
            <person name="Barry K.W."/>
            <person name="Condon B.J."/>
            <person name="Copeland A.C."/>
            <person name="Dhillon B."/>
            <person name="Glaser F."/>
            <person name="Hesse C.N."/>
            <person name="Kosti I."/>
            <person name="LaButti K."/>
            <person name="Lindquist E.A."/>
            <person name="Lucas S."/>
            <person name="Salamov A.A."/>
            <person name="Bradshaw R.E."/>
            <person name="Ciuffetti L."/>
            <person name="Hamelin R.C."/>
            <person name="Kema G.H.J."/>
            <person name="Lawrence C."/>
            <person name="Scott J.A."/>
            <person name="Spatafora J.W."/>
            <person name="Turgeon B.G."/>
            <person name="de Wit P.J.G.M."/>
            <person name="Zhong S."/>
            <person name="Goodwin S.B."/>
            <person name="Grigoriev I.V."/>
        </authorList>
    </citation>
    <scope>NUCLEOTIDE SEQUENCE [LARGE SCALE GENOMIC DNA]</scope>
    <source>
        <strain evidence="2">C4 / ATCC 48331 / race T</strain>
    </source>
</reference>
<evidence type="ECO:0000313" key="1">
    <source>
        <dbReference type="EMBL" id="ENI03393.1"/>
    </source>
</evidence>
<gene>
    <name evidence="1" type="ORF">COCC4DRAFT_82617</name>
</gene>
<dbReference type="AlphaFoldDB" id="N4X4G7"/>
<dbReference type="HOGENOM" id="CLU_1053708_0_0_1"/>
<name>N4X4G7_COCH4</name>
<keyword evidence="2" id="KW-1185">Reference proteome</keyword>
<evidence type="ECO:0000313" key="2">
    <source>
        <dbReference type="Proteomes" id="UP000012338"/>
    </source>
</evidence>